<dbReference type="GO" id="GO:0051378">
    <property type="term" value="F:serotonin binding"/>
    <property type="evidence" value="ECO:0007669"/>
    <property type="project" value="TreeGrafter"/>
</dbReference>
<feature type="binding site" evidence="6">
    <location>
        <position position="164"/>
    </location>
    <ligand>
        <name>Na(+)</name>
        <dbReference type="ChEBI" id="CHEBI:29101"/>
        <label>1</label>
    </ligand>
</feature>
<comment type="caution">
    <text evidence="11">The sequence shown here is derived from an EMBL/GenBank/DDBJ whole genome shotgun (WGS) entry which is preliminary data.</text>
</comment>
<feature type="transmembrane region" description="Helical" evidence="10">
    <location>
        <begin position="697"/>
        <end position="717"/>
    </location>
</feature>
<evidence type="ECO:0000313" key="11">
    <source>
        <dbReference type="EMBL" id="GFS12984.1"/>
    </source>
</evidence>
<dbReference type="GO" id="GO:0043005">
    <property type="term" value="C:neuron projection"/>
    <property type="evidence" value="ECO:0007669"/>
    <property type="project" value="TreeGrafter"/>
</dbReference>
<feature type="transmembrane region" description="Helical" evidence="10">
    <location>
        <begin position="542"/>
        <end position="571"/>
    </location>
</feature>
<dbReference type="GO" id="GO:0006865">
    <property type="term" value="P:amino acid transport"/>
    <property type="evidence" value="ECO:0007669"/>
    <property type="project" value="TreeGrafter"/>
</dbReference>
<evidence type="ECO:0000256" key="6">
    <source>
        <dbReference type="PIRSR" id="PIRSR600175-1"/>
    </source>
</evidence>
<dbReference type="InterPro" id="IPR037272">
    <property type="entry name" value="SNS_sf"/>
</dbReference>
<dbReference type="PANTHER" id="PTHR11616">
    <property type="entry name" value="SODIUM/CHLORIDE DEPENDENT TRANSPORTER"/>
    <property type="match status" value="1"/>
</dbReference>
<evidence type="ECO:0000256" key="5">
    <source>
        <dbReference type="ARBA" id="ARBA00023136"/>
    </source>
</evidence>
<dbReference type="SUPFAM" id="SSF161070">
    <property type="entry name" value="SNF-like"/>
    <property type="match status" value="1"/>
</dbReference>
<keyword evidence="3 8" id="KW-0812">Transmembrane</keyword>
<dbReference type="Proteomes" id="UP000762676">
    <property type="component" value="Unassembled WGS sequence"/>
</dbReference>
<dbReference type="GO" id="GO:0005886">
    <property type="term" value="C:plasma membrane"/>
    <property type="evidence" value="ECO:0007669"/>
    <property type="project" value="TreeGrafter"/>
</dbReference>
<feature type="region of interest" description="Disordered" evidence="9">
    <location>
        <begin position="63"/>
        <end position="89"/>
    </location>
</feature>
<evidence type="ECO:0000256" key="2">
    <source>
        <dbReference type="ARBA" id="ARBA00022448"/>
    </source>
</evidence>
<dbReference type="AlphaFoldDB" id="A0AAV4ITE6"/>
<feature type="binding site" evidence="6">
    <location>
        <position position="169"/>
    </location>
    <ligand>
        <name>Na(+)</name>
        <dbReference type="ChEBI" id="CHEBI:29101"/>
        <label>1</label>
    </ligand>
</feature>
<dbReference type="CDD" id="cd11497">
    <property type="entry name" value="SLC6sbd_SERT-like"/>
    <property type="match status" value="1"/>
</dbReference>
<feature type="binding site" evidence="6">
    <location>
        <position position="557"/>
    </location>
    <ligand>
        <name>Na(+)</name>
        <dbReference type="ChEBI" id="CHEBI:29101"/>
        <label>1</label>
    </ligand>
</feature>
<name>A0AAV4ITE6_9GAST</name>
<evidence type="ECO:0000256" key="8">
    <source>
        <dbReference type="RuleBase" id="RU003732"/>
    </source>
</evidence>
<feature type="transmembrane region" description="Helical" evidence="10">
    <location>
        <begin position="658"/>
        <end position="677"/>
    </location>
</feature>
<dbReference type="GO" id="GO:0046872">
    <property type="term" value="F:metal ion binding"/>
    <property type="evidence" value="ECO:0007669"/>
    <property type="project" value="UniProtKB-KW"/>
</dbReference>
<feature type="transmembrane region" description="Helical" evidence="10">
    <location>
        <begin position="403"/>
        <end position="426"/>
    </location>
</feature>
<dbReference type="GO" id="GO:0005335">
    <property type="term" value="F:serotonin:sodium:chloride symporter activity"/>
    <property type="evidence" value="ECO:0007669"/>
    <property type="project" value="TreeGrafter"/>
</dbReference>
<dbReference type="PANTHER" id="PTHR11616:SF279">
    <property type="entry name" value="SODIUM-DEPENDENT SEROTONIN TRANSPORTER"/>
    <property type="match status" value="1"/>
</dbReference>
<keyword evidence="5 10" id="KW-0472">Membrane</keyword>
<dbReference type="PROSITE" id="PS00610">
    <property type="entry name" value="NA_NEUROTRAN_SYMP_1"/>
    <property type="match status" value="1"/>
</dbReference>
<dbReference type="InterPro" id="IPR000175">
    <property type="entry name" value="Na/ntran_symport"/>
</dbReference>
<comment type="subcellular location">
    <subcellularLocation>
        <location evidence="1">Membrane</location>
        <topology evidence="1">Multi-pass membrane protein</topology>
    </subcellularLocation>
</comment>
<feature type="transmembrane region" description="Helical" evidence="10">
    <location>
        <begin position="483"/>
        <end position="508"/>
    </location>
</feature>
<feature type="binding site" evidence="6">
    <location>
        <position position="165"/>
    </location>
    <ligand>
        <name>Na(+)</name>
        <dbReference type="ChEBI" id="CHEBI:29101"/>
        <label>1</label>
    </ligand>
</feature>
<keyword evidence="6" id="KW-0479">Metal-binding</keyword>
<accession>A0AAV4ITE6</accession>
<evidence type="ECO:0000256" key="4">
    <source>
        <dbReference type="ARBA" id="ARBA00022989"/>
    </source>
</evidence>
<evidence type="ECO:0000256" key="7">
    <source>
        <dbReference type="PIRSR" id="PIRSR600175-2"/>
    </source>
</evidence>
<evidence type="ECO:0000256" key="10">
    <source>
        <dbReference type="SAM" id="Phobius"/>
    </source>
</evidence>
<feature type="binding site" evidence="6">
    <location>
        <position position="554"/>
    </location>
    <ligand>
        <name>Na(+)</name>
        <dbReference type="ChEBI" id="CHEBI:29101"/>
        <label>1</label>
    </ligand>
</feature>
<reference evidence="11 12" key="1">
    <citation type="journal article" date="2021" name="Elife">
        <title>Chloroplast acquisition without the gene transfer in kleptoplastic sea slugs, Plakobranchus ocellatus.</title>
        <authorList>
            <person name="Maeda T."/>
            <person name="Takahashi S."/>
            <person name="Yoshida T."/>
            <person name="Shimamura S."/>
            <person name="Takaki Y."/>
            <person name="Nagai Y."/>
            <person name="Toyoda A."/>
            <person name="Suzuki Y."/>
            <person name="Arimoto A."/>
            <person name="Ishii H."/>
            <person name="Satoh N."/>
            <person name="Nishiyama T."/>
            <person name="Hasebe M."/>
            <person name="Maruyama T."/>
            <person name="Minagawa J."/>
            <person name="Obokata J."/>
            <person name="Shigenobu S."/>
        </authorList>
    </citation>
    <scope>NUCLEOTIDE SEQUENCE [LARGE SCALE GENOMIC DNA]</scope>
</reference>
<dbReference type="Pfam" id="PF00209">
    <property type="entry name" value="SNF"/>
    <property type="match status" value="2"/>
</dbReference>
<feature type="transmembrane region" description="Helical" evidence="10">
    <location>
        <begin position="186"/>
        <end position="207"/>
    </location>
</feature>
<protein>
    <recommendedName>
        <fullName evidence="8">Transporter</fullName>
    </recommendedName>
</protein>
<feature type="transmembrane region" description="Helical" evidence="10">
    <location>
        <begin position="228"/>
        <end position="256"/>
    </location>
</feature>
<keyword evidence="7" id="KW-1015">Disulfide bond</keyword>
<dbReference type="GO" id="GO:0098793">
    <property type="term" value="C:presynapse"/>
    <property type="evidence" value="ECO:0007669"/>
    <property type="project" value="GOC"/>
</dbReference>
<feature type="binding site" evidence="6">
    <location>
        <position position="457"/>
    </location>
    <ligand>
        <name>Na(+)</name>
        <dbReference type="ChEBI" id="CHEBI:29101"/>
        <label>1</label>
    </ligand>
</feature>
<keyword evidence="12" id="KW-1185">Reference proteome</keyword>
<feature type="transmembrane region" description="Helical" evidence="10">
    <location>
        <begin position="446"/>
        <end position="471"/>
    </location>
</feature>
<proteinExistence type="inferred from homology"/>
<keyword evidence="2 8" id="KW-0813">Transport</keyword>
<dbReference type="PRINTS" id="PR00176">
    <property type="entry name" value="NANEUSMPORT"/>
</dbReference>
<feature type="disulfide bond" evidence="7">
    <location>
        <begin position="268"/>
        <end position="277"/>
    </location>
</feature>
<dbReference type="EMBL" id="BMAT01002740">
    <property type="protein sequence ID" value="GFS12984.1"/>
    <property type="molecule type" value="Genomic_DNA"/>
</dbReference>
<dbReference type="PROSITE" id="PS50267">
    <property type="entry name" value="NA_NEUROTRAN_SYMP_3"/>
    <property type="match status" value="1"/>
</dbReference>
<feature type="transmembrane region" description="Helical" evidence="10">
    <location>
        <begin position="614"/>
        <end position="637"/>
    </location>
</feature>
<keyword evidence="6" id="KW-0915">Sodium</keyword>
<keyword evidence="4 10" id="KW-1133">Transmembrane helix</keyword>
<gene>
    <name evidence="11" type="ORF">ElyMa_001386000</name>
</gene>
<evidence type="ECO:0000256" key="9">
    <source>
        <dbReference type="SAM" id="MobiDB-lite"/>
    </source>
</evidence>
<organism evidence="11 12">
    <name type="scientific">Elysia marginata</name>
    <dbReference type="NCBI Taxonomy" id="1093978"/>
    <lineage>
        <taxon>Eukaryota</taxon>
        <taxon>Metazoa</taxon>
        <taxon>Spiralia</taxon>
        <taxon>Lophotrochozoa</taxon>
        <taxon>Mollusca</taxon>
        <taxon>Gastropoda</taxon>
        <taxon>Heterobranchia</taxon>
        <taxon>Euthyneura</taxon>
        <taxon>Panpulmonata</taxon>
        <taxon>Sacoglossa</taxon>
        <taxon>Placobranchoidea</taxon>
        <taxon>Plakobranchidae</taxon>
        <taxon>Elysia</taxon>
    </lineage>
</organism>
<feature type="binding site" evidence="6">
    <location>
        <position position="489"/>
    </location>
    <ligand>
        <name>Na(+)</name>
        <dbReference type="ChEBI" id="CHEBI:29101"/>
        <label>1</label>
    </ligand>
</feature>
<comment type="similarity">
    <text evidence="8">Belongs to the sodium:neurotransmitter symporter (SNF) (TC 2.A.22) family.</text>
</comment>
<sequence>MNSDGLDLTPHCIYSLLQFTRDEKISIEVYCKFANEVSRTEVGNPTYRSRTYLLIGNISIQTSTTSSSTTSEPPQGANRAAATTASTAASGGRAIKRPYISLTPVLDYHTMVPGPDLPLMDGTPTKLLDKPAGQSLANRDSKEPPERESWGKKIDFLLSVIGFAVDLGNVWRFPYICYKNGGGAFLIPYGVMLIFGGLPLFYMELALGQYQRCGCFTVWKRLCPMLKGIGASICVIACLVSWYYNTIVSWAVYFLFSSFTNSPPWLSCNNTWNTENCTTFRDRILQYTKECTSKFLPYNETMINSTALLNDTNAGVTIHLVNSSFYYRSECHTVKQEDDAATTYATAASTEFFERNVLELQHADGIANVGGVKVTLALCLFGVFFVVYFALWKGIKSSGKAVWITATLPYLVLFILLCKGCTLPGSLDGIIYYLSPQWDKLLKLEIWISAAAQMFFSLGPGFGVLLALSSYNKFHNNCYRDALITSATNCLTSFLAGFVVFSVLGYMAHTQHRTIENVARRDVGLIFVVYPEAVATIEGTSFWAIIFFFMLITLGLDTTFGGLEAVITGILDEWTSLRRHRELFVAGLMVWCFLGALVTTTYGGIYVVQLMDTYAAPISILLIVFLENIAVAWIYGVDRFSQDIETMLGAPPGNFWKTTWTYISPMFLLTLFILSLMDSPPPEYGDYVYPYWSLTVGWVLVFASLVCIPIFIVIAFIRSPGGVKERIYHMITPVEVPDHLPKKEMPVYL</sequence>
<keyword evidence="8" id="KW-0769">Symport</keyword>
<feature type="transmembrane region" description="Helical" evidence="10">
    <location>
        <begin position="374"/>
        <end position="391"/>
    </location>
</feature>
<evidence type="ECO:0000256" key="1">
    <source>
        <dbReference type="ARBA" id="ARBA00004141"/>
    </source>
</evidence>
<evidence type="ECO:0000256" key="3">
    <source>
        <dbReference type="ARBA" id="ARBA00022692"/>
    </source>
</evidence>
<feature type="transmembrane region" description="Helical" evidence="10">
    <location>
        <begin position="583"/>
        <end position="608"/>
    </location>
</feature>
<evidence type="ECO:0000313" key="12">
    <source>
        <dbReference type="Proteomes" id="UP000762676"/>
    </source>
</evidence>
<feature type="transmembrane region" description="Helical" evidence="10">
    <location>
        <begin position="156"/>
        <end position="174"/>
    </location>
</feature>
<feature type="binding site" evidence="6">
    <location>
        <position position="162"/>
    </location>
    <ligand>
        <name>Na(+)</name>
        <dbReference type="ChEBI" id="CHEBI:29101"/>
        <label>1</label>
    </ligand>
</feature>